<sequence>MSSLPLSSLPPFSDEEDFQDQNINENVPQTPTGPPRKPWVHGQLVYAEGSDSGVLWTDPIIGDTPTQNYIIRKKSGQQITLSMIDLHHQSIYIFDIMDHIFNLKHKQGILQYHGFFSYLGSVTEMLNYWDSHQTPDTA</sequence>
<reference evidence="2 3" key="1">
    <citation type="submission" date="2015-12" db="EMBL/GenBank/DDBJ databases">
        <title>Draft genome sequence of Moniliophthora roreri, the causal agent of frosty pod rot of cacao.</title>
        <authorList>
            <person name="Aime M.C."/>
            <person name="Diaz-Valderrama J.R."/>
            <person name="Kijpornyongpan T."/>
            <person name="Phillips-Mora W."/>
        </authorList>
    </citation>
    <scope>NUCLEOTIDE SEQUENCE [LARGE SCALE GENOMIC DNA]</scope>
    <source>
        <strain evidence="2 3">MCA 2952</strain>
    </source>
</reference>
<feature type="compositionally biased region" description="Low complexity" evidence="1">
    <location>
        <begin position="1"/>
        <end position="11"/>
    </location>
</feature>
<accession>A0A0W0FXF5</accession>
<feature type="compositionally biased region" description="Polar residues" evidence="1">
    <location>
        <begin position="20"/>
        <end position="30"/>
    </location>
</feature>
<feature type="region of interest" description="Disordered" evidence="1">
    <location>
        <begin position="1"/>
        <end position="38"/>
    </location>
</feature>
<comment type="caution">
    <text evidence="2">The sequence shown here is derived from an EMBL/GenBank/DDBJ whole genome shotgun (WGS) entry which is preliminary data.</text>
</comment>
<proteinExistence type="predicted"/>
<gene>
    <name evidence="2" type="ORF">WG66_6530</name>
</gene>
<name>A0A0W0FXF5_MONRR</name>
<protein>
    <submittedName>
        <fullName evidence="2">Uncharacterized protein</fullName>
    </submittedName>
</protein>
<dbReference type="Proteomes" id="UP000054988">
    <property type="component" value="Unassembled WGS sequence"/>
</dbReference>
<organism evidence="2 3">
    <name type="scientific">Moniliophthora roreri</name>
    <name type="common">Frosty pod rot fungus</name>
    <name type="synonym">Monilia roreri</name>
    <dbReference type="NCBI Taxonomy" id="221103"/>
    <lineage>
        <taxon>Eukaryota</taxon>
        <taxon>Fungi</taxon>
        <taxon>Dikarya</taxon>
        <taxon>Basidiomycota</taxon>
        <taxon>Agaricomycotina</taxon>
        <taxon>Agaricomycetes</taxon>
        <taxon>Agaricomycetidae</taxon>
        <taxon>Agaricales</taxon>
        <taxon>Marasmiineae</taxon>
        <taxon>Marasmiaceae</taxon>
        <taxon>Moniliophthora</taxon>
    </lineage>
</organism>
<evidence type="ECO:0000313" key="3">
    <source>
        <dbReference type="Proteomes" id="UP000054988"/>
    </source>
</evidence>
<evidence type="ECO:0000256" key="1">
    <source>
        <dbReference type="SAM" id="MobiDB-lite"/>
    </source>
</evidence>
<evidence type="ECO:0000313" key="2">
    <source>
        <dbReference type="EMBL" id="KTB40901.1"/>
    </source>
</evidence>
<dbReference type="AlphaFoldDB" id="A0A0W0FXF5"/>
<dbReference type="EMBL" id="LATX01001539">
    <property type="protein sequence ID" value="KTB40901.1"/>
    <property type="molecule type" value="Genomic_DNA"/>
</dbReference>